<dbReference type="InterPro" id="IPR036390">
    <property type="entry name" value="WH_DNA-bd_sf"/>
</dbReference>
<organism evidence="8 9">
    <name type="scientific">Candidatus Thermofonsia Clade 3 bacterium</name>
    <dbReference type="NCBI Taxonomy" id="2364212"/>
    <lineage>
        <taxon>Bacteria</taxon>
        <taxon>Bacillati</taxon>
        <taxon>Chloroflexota</taxon>
        <taxon>Candidatus Thermofontia</taxon>
        <taxon>Candidatus Thermofonsia Clade 3</taxon>
    </lineage>
</organism>
<accession>A0A2M8QBU3</accession>
<dbReference type="GO" id="GO:0005524">
    <property type="term" value="F:ATP binding"/>
    <property type="evidence" value="ECO:0007669"/>
    <property type="project" value="UniProtKB-UniRule"/>
</dbReference>
<dbReference type="SMART" id="SM00843">
    <property type="entry name" value="Ftsk_gamma"/>
    <property type="match status" value="1"/>
</dbReference>
<dbReference type="PANTHER" id="PTHR22683:SF41">
    <property type="entry name" value="DNA TRANSLOCASE FTSK"/>
    <property type="match status" value="1"/>
</dbReference>
<dbReference type="SMART" id="SM00382">
    <property type="entry name" value="AAA"/>
    <property type="match status" value="1"/>
</dbReference>
<dbReference type="InterPro" id="IPR027417">
    <property type="entry name" value="P-loop_NTPase"/>
</dbReference>
<evidence type="ECO:0000256" key="1">
    <source>
        <dbReference type="ARBA" id="ARBA00006474"/>
    </source>
</evidence>
<feature type="compositionally biased region" description="Low complexity" evidence="6">
    <location>
        <begin position="133"/>
        <end position="150"/>
    </location>
</feature>
<keyword evidence="2 5" id="KW-0547">Nucleotide-binding</keyword>
<reference evidence="8 9" key="1">
    <citation type="submission" date="2017-11" db="EMBL/GenBank/DDBJ databases">
        <title>Evolution of Phototrophy in the Chloroflexi Phylum Driven by Horizontal Gene Transfer.</title>
        <authorList>
            <person name="Ward L.M."/>
            <person name="Hemp J."/>
            <person name="Shih P.M."/>
            <person name="Mcglynn S.E."/>
            <person name="Fischer W."/>
        </authorList>
    </citation>
    <scope>NUCLEOTIDE SEQUENCE [LARGE SCALE GENOMIC DNA]</scope>
    <source>
        <strain evidence="8">JP3_7</strain>
    </source>
</reference>
<feature type="region of interest" description="Disordered" evidence="6">
    <location>
        <begin position="680"/>
        <end position="703"/>
    </location>
</feature>
<dbReference type="SUPFAM" id="SSF52540">
    <property type="entry name" value="P-loop containing nucleoside triphosphate hydrolases"/>
    <property type="match status" value="1"/>
</dbReference>
<evidence type="ECO:0000313" key="8">
    <source>
        <dbReference type="EMBL" id="PJF47267.1"/>
    </source>
</evidence>
<dbReference type="Pfam" id="PF01580">
    <property type="entry name" value="FtsK_SpoIIIE"/>
    <property type="match status" value="1"/>
</dbReference>
<dbReference type="GO" id="GO:0051301">
    <property type="term" value="P:cell division"/>
    <property type="evidence" value="ECO:0007669"/>
    <property type="project" value="UniProtKB-KW"/>
</dbReference>
<dbReference type="InterPro" id="IPR018541">
    <property type="entry name" value="Ftsk_gamma"/>
</dbReference>
<evidence type="ECO:0000313" key="9">
    <source>
        <dbReference type="Proteomes" id="UP000230790"/>
    </source>
</evidence>
<feature type="compositionally biased region" description="Low complexity" evidence="6">
    <location>
        <begin position="594"/>
        <end position="605"/>
    </location>
</feature>
<evidence type="ECO:0000256" key="3">
    <source>
        <dbReference type="ARBA" id="ARBA00022840"/>
    </source>
</evidence>
<keyword evidence="3 5" id="KW-0067">ATP-binding</keyword>
<dbReference type="InterPro" id="IPR050206">
    <property type="entry name" value="FtsK/SpoIIIE/SftA"/>
</dbReference>
<feature type="compositionally biased region" description="Polar residues" evidence="6">
    <location>
        <begin position="112"/>
        <end position="124"/>
    </location>
</feature>
<dbReference type="InterPro" id="IPR041027">
    <property type="entry name" value="FtsK_alpha"/>
</dbReference>
<dbReference type="InterPro" id="IPR036388">
    <property type="entry name" value="WH-like_DNA-bd_sf"/>
</dbReference>
<dbReference type="GO" id="GO:0003677">
    <property type="term" value="F:DNA binding"/>
    <property type="evidence" value="ECO:0007669"/>
    <property type="project" value="UniProtKB-KW"/>
</dbReference>
<dbReference type="PANTHER" id="PTHR22683">
    <property type="entry name" value="SPORULATION PROTEIN RELATED"/>
    <property type="match status" value="1"/>
</dbReference>
<feature type="domain" description="FtsK" evidence="7">
    <location>
        <begin position="320"/>
        <end position="528"/>
    </location>
</feature>
<dbReference type="InterPro" id="IPR002543">
    <property type="entry name" value="FtsK_dom"/>
</dbReference>
<feature type="compositionally biased region" description="Low complexity" evidence="6">
    <location>
        <begin position="81"/>
        <end position="95"/>
    </location>
</feature>
<dbReference type="Proteomes" id="UP000230790">
    <property type="component" value="Unassembled WGS sequence"/>
</dbReference>
<dbReference type="PROSITE" id="PS50901">
    <property type="entry name" value="FTSK"/>
    <property type="match status" value="1"/>
</dbReference>
<evidence type="ECO:0000256" key="2">
    <source>
        <dbReference type="ARBA" id="ARBA00022741"/>
    </source>
</evidence>
<keyword evidence="8" id="KW-0131">Cell cycle</keyword>
<name>A0A2M8QBU3_9CHLR</name>
<dbReference type="Gene3D" id="1.10.10.10">
    <property type="entry name" value="Winged helix-like DNA-binding domain superfamily/Winged helix DNA-binding domain"/>
    <property type="match status" value="1"/>
</dbReference>
<dbReference type="Pfam" id="PF17854">
    <property type="entry name" value="FtsK_alpha"/>
    <property type="match status" value="1"/>
</dbReference>
<evidence type="ECO:0000259" key="7">
    <source>
        <dbReference type="PROSITE" id="PS50901"/>
    </source>
</evidence>
<dbReference type="Pfam" id="PF09397">
    <property type="entry name" value="FtsK_gamma"/>
    <property type="match status" value="1"/>
</dbReference>
<feature type="region of interest" description="Disordered" evidence="6">
    <location>
        <begin position="583"/>
        <end position="612"/>
    </location>
</feature>
<gene>
    <name evidence="8" type="ORF">CUN48_09620</name>
</gene>
<dbReference type="Gene3D" id="3.30.980.40">
    <property type="match status" value="1"/>
</dbReference>
<keyword evidence="4" id="KW-0238">DNA-binding</keyword>
<protein>
    <submittedName>
        <fullName evidence="8">Cell division protein FtsK</fullName>
    </submittedName>
</protein>
<dbReference type="SUPFAM" id="SSF46785">
    <property type="entry name" value="Winged helix' DNA-binding domain"/>
    <property type="match status" value="1"/>
</dbReference>
<dbReference type="EMBL" id="PGTN01000058">
    <property type="protein sequence ID" value="PJF47267.1"/>
    <property type="molecule type" value="Genomic_DNA"/>
</dbReference>
<sequence length="703" mass="74987">MAWIAAVMLIANVSPAQLLQAARQVFAAPKRDPAATEVARVPGAPTDDIIEPDYGRDGRLIIRGPKSRSAQHWRPRETKGDATPTTLPDADLPPARAISETPHSAEPAATLKINTPVSRGQTNRIPPPRIIGAPDTAAPSATPSKAEPAPQQQPPPAAAPAAAASAIYPVPRDWTLPKVEDVLAPGSDSAMQEADIRQRAALIEDTLRAFGVPARVVEVNRGPTITQFGVEPGFNELKGGKQVKVKVSRIAALADDLALALAAPRIRIEAPIPGRALVGIEVPNSETALVALRDVMESEEFEALCRKTRLPLALGQDVSGRPVVADLTSMPHLLIAGTTGSGKSVCVNAIIVTLLCVNSPEDLRLLMIDPKRVELTGYNGIPHLIAPVVVDLEKTTAALQWVTREMDRRYRLFAKRGARNIVEFNAHVAAQASAPSAAPGQAGFGKLDDELHKLPYIVVVIDELADLMMMAPDETEKIICRLAQMARATGIHLILATQRPSVDVVTGLIKANFPARIAFTVATSVDSRVILDSPGAEKLLGRGDMLVVTPEQPAPMRAQGCFLGPAEIERVVRHWRAQLGDASSPNAAGALDQATAAPPEEATPPSDLFGTPPTWEEARALSEAAREVNAGSKDDKLFNEAVATVRLQGKASISLLQRRLRIGYTRAARLIEEMEERGIVGPAVPGQQYREVLNSPLSGTDEA</sequence>
<proteinExistence type="inferred from homology"/>
<comment type="caution">
    <text evidence="8">The sequence shown here is derived from an EMBL/GenBank/DDBJ whole genome shotgun (WGS) entry which is preliminary data.</text>
</comment>
<dbReference type="AlphaFoldDB" id="A0A2M8QBU3"/>
<evidence type="ECO:0000256" key="5">
    <source>
        <dbReference type="PROSITE-ProRule" id="PRU00289"/>
    </source>
</evidence>
<keyword evidence="8" id="KW-0132">Cell division</keyword>
<comment type="similarity">
    <text evidence="1">Belongs to the FtsK/SpoIIIE/SftA family.</text>
</comment>
<evidence type="ECO:0000256" key="6">
    <source>
        <dbReference type="SAM" id="MobiDB-lite"/>
    </source>
</evidence>
<dbReference type="InterPro" id="IPR003593">
    <property type="entry name" value="AAA+_ATPase"/>
</dbReference>
<feature type="binding site" evidence="5">
    <location>
        <begin position="337"/>
        <end position="344"/>
    </location>
    <ligand>
        <name>ATP</name>
        <dbReference type="ChEBI" id="CHEBI:30616"/>
    </ligand>
</feature>
<evidence type="ECO:0000256" key="4">
    <source>
        <dbReference type="ARBA" id="ARBA00023125"/>
    </source>
</evidence>
<dbReference type="Gene3D" id="3.40.50.300">
    <property type="entry name" value="P-loop containing nucleotide triphosphate hydrolases"/>
    <property type="match status" value="1"/>
</dbReference>
<feature type="region of interest" description="Disordered" evidence="6">
    <location>
        <begin position="44"/>
        <end position="163"/>
    </location>
</feature>